<proteinExistence type="predicted"/>
<keyword evidence="1" id="KW-0812">Transmembrane</keyword>
<evidence type="ECO:0000313" key="3">
    <source>
        <dbReference type="Proteomes" id="UP000663929"/>
    </source>
</evidence>
<accession>A0A8A4TKW3</accession>
<dbReference type="Proteomes" id="UP000663929">
    <property type="component" value="Chromosome"/>
</dbReference>
<gene>
    <name evidence="2" type="ORF">J3U87_31735</name>
</gene>
<dbReference type="AlphaFoldDB" id="A0A8A4TKW3"/>
<organism evidence="2 3">
    <name type="scientific">Sulfidibacter corallicola</name>
    <dbReference type="NCBI Taxonomy" id="2818388"/>
    <lineage>
        <taxon>Bacteria</taxon>
        <taxon>Pseudomonadati</taxon>
        <taxon>Acidobacteriota</taxon>
        <taxon>Holophagae</taxon>
        <taxon>Acanthopleuribacterales</taxon>
        <taxon>Acanthopleuribacteraceae</taxon>
        <taxon>Sulfidibacter</taxon>
    </lineage>
</organism>
<reference evidence="2" key="1">
    <citation type="submission" date="2021-03" db="EMBL/GenBank/DDBJ databases">
        <title>Acanthopleuribacteraceae sp. M133.</title>
        <authorList>
            <person name="Wang G."/>
        </authorList>
    </citation>
    <scope>NUCLEOTIDE SEQUENCE</scope>
    <source>
        <strain evidence="2">M133</strain>
    </source>
</reference>
<evidence type="ECO:0000313" key="2">
    <source>
        <dbReference type="EMBL" id="QTD50180.1"/>
    </source>
</evidence>
<keyword evidence="1" id="KW-1133">Transmembrane helix</keyword>
<dbReference type="KEGG" id="scor:J3U87_31735"/>
<dbReference type="RefSeq" id="WP_237379811.1">
    <property type="nucleotide sequence ID" value="NZ_CP071793.1"/>
</dbReference>
<sequence length="356" mass="40672">MTRLLWIDRNGWSIPGTEVAGSFWEVDPLTGLEDLIAHQCDGQHLQVVPAPEFYVSLIDETEPPRPPMDVAAEELGLQPGAWRFQRIIFETRQFVLVVASPFAAQMEALQETYPATLTFAWLPLESPDGPRDQVLAWRDHSLRVTFDEHGLLRKWSWSQAAAPPGSQRLEDWVSEFTGSWWTFEGPATTLWSRLQRTQTILVRSLAAAVVLAAIMWLWSGRATSKLRAEQTAAEQYVAAHSAELQHIDALQERGNTTWGRLYRIQRFSRRNAPISNWVTVLANEAAERHITWQRLDWQENRFTLELEGTDPTTLLDYTDRIRNLAWLRSLAVEELTTESRRSGTSTTAVRLEGVLR</sequence>
<dbReference type="EMBL" id="CP071793">
    <property type="protein sequence ID" value="QTD50180.1"/>
    <property type="molecule type" value="Genomic_DNA"/>
</dbReference>
<evidence type="ECO:0000256" key="1">
    <source>
        <dbReference type="SAM" id="Phobius"/>
    </source>
</evidence>
<feature type="transmembrane region" description="Helical" evidence="1">
    <location>
        <begin position="200"/>
        <end position="218"/>
    </location>
</feature>
<keyword evidence="1" id="KW-0472">Membrane</keyword>
<protein>
    <submittedName>
        <fullName evidence="2">Uncharacterized protein</fullName>
    </submittedName>
</protein>
<keyword evidence="3" id="KW-1185">Reference proteome</keyword>
<name>A0A8A4TKW3_SULCO</name>